<dbReference type="GO" id="GO:0018773">
    <property type="term" value="F:acetylpyruvate hydrolase activity"/>
    <property type="evidence" value="ECO:0007669"/>
    <property type="project" value="TreeGrafter"/>
</dbReference>
<keyword evidence="1" id="KW-0479">Metal-binding</keyword>
<dbReference type="Proteomes" id="UP000321528">
    <property type="component" value="Unassembled WGS sequence"/>
</dbReference>
<dbReference type="EMBL" id="VNWL01000030">
    <property type="protein sequence ID" value="TXJ99477.1"/>
    <property type="molecule type" value="Genomic_DNA"/>
</dbReference>
<name>A0A418N2U9_9FLAO</name>
<dbReference type="InterPro" id="IPR036663">
    <property type="entry name" value="Fumarylacetoacetase_C_sf"/>
</dbReference>
<dbReference type="Gene3D" id="3.90.850.10">
    <property type="entry name" value="Fumarylacetoacetase-like, C-terminal domain"/>
    <property type="match status" value="1"/>
</dbReference>
<dbReference type="PANTHER" id="PTHR11820:SF7">
    <property type="entry name" value="ACYLPYRUVASE FAHD1, MITOCHONDRIAL"/>
    <property type="match status" value="1"/>
</dbReference>
<evidence type="ECO:0000256" key="1">
    <source>
        <dbReference type="ARBA" id="ARBA00022723"/>
    </source>
</evidence>
<dbReference type="EMBL" id="QXFJ01000031">
    <property type="protein sequence ID" value="RIV67654.1"/>
    <property type="molecule type" value="Genomic_DNA"/>
</dbReference>
<gene>
    <name evidence="3" type="ORF">D2U88_19225</name>
    <name evidence="4" type="ORF">FQ019_19005</name>
</gene>
<dbReference type="GO" id="GO:0046872">
    <property type="term" value="F:metal ion binding"/>
    <property type="evidence" value="ECO:0007669"/>
    <property type="project" value="UniProtKB-KW"/>
</dbReference>
<dbReference type="PANTHER" id="PTHR11820">
    <property type="entry name" value="ACYLPYRUVASE"/>
    <property type="match status" value="1"/>
</dbReference>
<reference evidence="3 5" key="1">
    <citation type="submission" date="2018-08" db="EMBL/GenBank/DDBJ databases">
        <title>Proposal of Muricauda 72 sp.nov. and Muricauda NH166 sp.nov., isolated from seawater.</title>
        <authorList>
            <person name="Cheng H."/>
            <person name="Wu Y.-H."/>
            <person name="Guo L.-L."/>
            <person name="Xu X.-W."/>
        </authorList>
    </citation>
    <scope>NUCLEOTIDE SEQUENCE [LARGE SCALE GENOMIC DNA]</scope>
    <source>
        <strain evidence="3 5">NH166</strain>
    </source>
</reference>
<dbReference type="SUPFAM" id="SSF56529">
    <property type="entry name" value="FAH"/>
    <property type="match status" value="1"/>
</dbReference>
<dbReference type="AlphaFoldDB" id="A0A418N2U9"/>
<dbReference type="Proteomes" id="UP000284189">
    <property type="component" value="Unassembled WGS sequence"/>
</dbReference>
<evidence type="ECO:0000313" key="6">
    <source>
        <dbReference type="Proteomes" id="UP000321528"/>
    </source>
</evidence>
<evidence type="ECO:0000313" key="3">
    <source>
        <dbReference type="EMBL" id="RIV67654.1"/>
    </source>
</evidence>
<dbReference type="InterPro" id="IPR011234">
    <property type="entry name" value="Fumarylacetoacetase-like_C"/>
</dbReference>
<dbReference type="OrthoDB" id="9805307at2"/>
<dbReference type="Pfam" id="PF01557">
    <property type="entry name" value="FAA_hydrolase"/>
    <property type="match status" value="1"/>
</dbReference>
<comment type="caution">
    <text evidence="3">The sequence shown here is derived from an EMBL/GenBank/DDBJ whole genome shotgun (WGS) entry which is preliminary data.</text>
</comment>
<evidence type="ECO:0000259" key="2">
    <source>
        <dbReference type="Pfam" id="PF01557"/>
    </source>
</evidence>
<proteinExistence type="predicted"/>
<evidence type="ECO:0000313" key="4">
    <source>
        <dbReference type="EMBL" id="TXJ99477.1"/>
    </source>
</evidence>
<accession>A0A418N2U9</accession>
<feature type="domain" description="Fumarylacetoacetase-like C-terminal" evidence="2">
    <location>
        <begin position="1"/>
        <end position="35"/>
    </location>
</feature>
<evidence type="ECO:0000313" key="5">
    <source>
        <dbReference type="Proteomes" id="UP000284189"/>
    </source>
</evidence>
<dbReference type="RefSeq" id="WP_119642202.1">
    <property type="nucleotide sequence ID" value="NZ_QXFJ01000031.1"/>
</dbReference>
<keyword evidence="6" id="KW-1185">Reference proteome</keyword>
<organism evidence="3 5">
    <name type="scientific">Flagellimonas aequoris</name>
    <dbReference type="NCBI Taxonomy" id="2306997"/>
    <lineage>
        <taxon>Bacteria</taxon>
        <taxon>Pseudomonadati</taxon>
        <taxon>Bacteroidota</taxon>
        <taxon>Flavobacteriia</taxon>
        <taxon>Flavobacteriales</taxon>
        <taxon>Flavobacteriaceae</taxon>
        <taxon>Flagellimonas</taxon>
    </lineage>
</organism>
<protein>
    <recommendedName>
        <fullName evidence="2">Fumarylacetoacetase-like C-terminal domain-containing protein</fullName>
    </recommendedName>
</protein>
<reference evidence="4 6" key="2">
    <citation type="submission" date="2019-07" db="EMBL/GenBank/DDBJ databases">
        <title>Draft genome of two Muricauda strains isolated from deep sea.</title>
        <authorList>
            <person name="Sun C."/>
        </authorList>
    </citation>
    <scope>NUCLEOTIDE SEQUENCE [LARGE SCALE GENOMIC DNA]</scope>
    <source>
        <strain evidence="4 6">NH166</strain>
    </source>
</reference>
<sequence length="43" mass="4958">MIFSVHFIIFYLSQFMTLEEGDMVLTGTPPGEGLLETERYSRT</sequence>